<feature type="repeat" description="PPR" evidence="2">
    <location>
        <begin position="196"/>
        <end position="230"/>
    </location>
</feature>
<dbReference type="Gene3D" id="1.25.40.10">
    <property type="entry name" value="Tetratricopeptide repeat domain"/>
    <property type="match status" value="2"/>
</dbReference>
<dbReference type="GO" id="GO:0009451">
    <property type="term" value="P:RNA modification"/>
    <property type="evidence" value="ECO:0007669"/>
    <property type="project" value="InterPro"/>
</dbReference>
<dbReference type="STRING" id="106549.A0A540KEA7"/>
<dbReference type="GO" id="GO:0003723">
    <property type="term" value="F:RNA binding"/>
    <property type="evidence" value="ECO:0007669"/>
    <property type="project" value="InterPro"/>
</dbReference>
<keyword evidence="4" id="KW-1185">Reference proteome</keyword>
<dbReference type="Pfam" id="PF01535">
    <property type="entry name" value="PPR"/>
    <property type="match status" value="1"/>
</dbReference>
<evidence type="ECO:0008006" key="5">
    <source>
        <dbReference type="Google" id="ProtNLM"/>
    </source>
</evidence>
<sequence length="245" mass="27765">MTFTFCNPTTQSPSHPSSLFPQITSYKTIRDLHQVHTHFIKTRQIHDPLAAAEILHFYALSTHRSIQYTGPVFTQMEKPNCFSWNTIIRTLAKDSVNDHSHDALFFFSQMVADGSVGPNKFTFPFVLKACAIMGNLEVGKCVHAMAVKFRLENDGFVMSNLVRMYVMCEVMKDANLLFYRSVGDFDVLNGRKQEGNVVLWNVIVDGCVRLGDFRAAMELFHKMPQRSVVSWNAMISGLGLCVQIM</sequence>
<keyword evidence="1" id="KW-0677">Repeat</keyword>
<proteinExistence type="predicted"/>
<dbReference type="PANTHER" id="PTHR47926:SF452">
    <property type="entry name" value="PENTATRICOPEPTIDE REPEAT-CONTAINING PROTEIN"/>
    <property type="match status" value="1"/>
</dbReference>
<evidence type="ECO:0000313" key="3">
    <source>
        <dbReference type="EMBL" id="TQD72282.1"/>
    </source>
</evidence>
<dbReference type="Proteomes" id="UP000315295">
    <property type="component" value="Unassembled WGS sequence"/>
</dbReference>
<evidence type="ECO:0000313" key="4">
    <source>
        <dbReference type="Proteomes" id="UP000315295"/>
    </source>
</evidence>
<accession>A0A540KEA7</accession>
<dbReference type="PROSITE" id="PS51375">
    <property type="entry name" value="PPR"/>
    <property type="match status" value="1"/>
</dbReference>
<dbReference type="FunFam" id="1.25.40.10:FF:000470">
    <property type="entry name" value="Pentatricopeptide repeat-containing protein At5g66520"/>
    <property type="match status" value="1"/>
</dbReference>
<dbReference type="InterPro" id="IPR046960">
    <property type="entry name" value="PPR_At4g14850-like_plant"/>
</dbReference>
<reference evidence="3 4" key="1">
    <citation type="journal article" date="2019" name="G3 (Bethesda)">
        <title>Sequencing of a Wild Apple (Malus baccata) Genome Unravels the Differences Between Cultivated and Wild Apple Species Regarding Disease Resistance and Cold Tolerance.</title>
        <authorList>
            <person name="Chen X."/>
        </authorList>
    </citation>
    <scope>NUCLEOTIDE SEQUENCE [LARGE SCALE GENOMIC DNA]</scope>
    <source>
        <strain evidence="4">cv. Shandingzi</strain>
        <tissue evidence="3">Leaves</tissue>
    </source>
</reference>
<comment type="caution">
    <text evidence="3">The sequence shown here is derived from an EMBL/GenBank/DDBJ whole genome shotgun (WGS) entry which is preliminary data.</text>
</comment>
<dbReference type="InterPro" id="IPR002885">
    <property type="entry name" value="PPR_rpt"/>
</dbReference>
<dbReference type="PANTHER" id="PTHR47926">
    <property type="entry name" value="PENTATRICOPEPTIDE REPEAT-CONTAINING PROTEIN"/>
    <property type="match status" value="1"/>
</dbReference>
<dbReference type="EMBL" id="VIEB01001426">
    <property type="protein sequence ID" value="TQD72282.1"/>
    <property type="molecule type" value="Genomic_DNA"/>
</dbReference>
<dbReference type="NCBIfam" id="TIGR00756">
    <property type="entry name" value="PPR"/>
    <property type="match status" value="1"/>
</dbReference>
<dbReference type="AlphaFoldDB" id="A0A540KEA7"/>
<dbReference type="InterPro" id="IPR011990">
    <property type="entry name" value="TPR-like_helical_dom_sf"/>
</dbReference>
<name>A0A540KEA7_MALBA</name>
<gene>
    <name evidence="3" type="ORF">C1H46_042186</name>
</gene>
<evidence type="ECO:0000256" key="2">
    <source>
        <dbReference type="PROSITE-ProRule" id="PRU00708"/>
    </source>
</evidence>
<organism evidence="3 4">
    <name type="scientific">Malus baccata</name>
    <name type="common">Siberian crab apple</name>
    <name type="synonym">Pyrus baccata</name>
    <dbReference type="NCBI Taxonomy" id="106549"/>
    <lineage>
        <taxon>Eukaryota</taxon>
        <taxon>Viridiplantae</taxon>
        <taxon>Streptophyta</taxon>
        <taxon>Embryophyta</taxon>
        <taxon>Tracheophyta</taxon>
        <taxon>Spermatophyta</taxon>
        <taxon>Magnoliopsida</taxon>
        <taxon>eudicotyledons</taxon>
        <taxon>Gunneridae</taxon>
        <taxon>Pentapetalae</taxon>
        <taxon>rosids</taxon>
        <taxon>fabids</taxon>
        <taxon>Rosales</taxon>
        <taxon>Rosaceae</taxon>
        <taxon>Amygdaloideae</taxon>
        <taxon>Maleae</taxon>
        <taxon>Malus</taxon>
    </lineage>
</organism>
<evidence type="ECO:0000256" key="1">
    <source>
        <dbReference type="ARBA" id="ARBA00022737"/>
    </source>
</evidence>
<protein>
    <recommendedName>
        <fullName evidence="5">Pentatricopeptide repeat-containing protein</fullName>
    </recommendedName>
</protein>